<dbReference type="Proteomes" id="UP000799766">
    <property type="component" value="Unassembled WGS sequence"/>
</dbReference>
<feature type="region of interest" description="Disordered" evidence="1">
    <location>
        <begin position="1"/>
        <end position="194"/>
    </location>
</feature>
<feature type="compositionally biased region" description="Low complexity" evidence="1">
    <location>
        <begin position="115"/>
        <end position="130"/>
    </location>
</feature>
<dbReference type="PANTHER" id="PTHR41805">
    <property type="entry name" value="EXPRESSED PROTEIN"/>
    <property type="match status" value="1"/>
</dbReference>
<dbReference type="OrthoDB" id="3946327at2759"/>
<dbReference type="EMBL" id="MU001684">
    <property type="protein sequence ID" value="KAF2456149.1"/>
    <property type="molecule type" value="Genomic_DNA"/>
</dbReference>
<evidence type="ECO:0000313" key="2">
    <source>
        <dbReference type="EMBL" id="KAF2456149.1"/>
    </source>
</evidence>
<reference evidence="2" key="1">
    <citation type="journal article" date="2020" name="Stud. Mycol.">
        <title>101 Dothideomycetes genomes: a test case for predicting lifestyles and emergence of pathogens.</title>
        <authorList>
            <person name="Haridas S."/>
            <person name="Albert R."/>
            <person name="Binder M."/>
            <person name="Bloem J."/>
            <person name="Labutti K."/>
            <person name="Salamov A."/>
            <person name="Andreopoulos B."/>
            <person name="Baker S."/>
            <person name="Barry K."/>
            <person name="Bills G."/>
            <person name="Bluhm B."/>
            <person name="Cannon C."/>
            <person name="Castanera R."/>
            <person name="Culley D."/>
            <person name="Daum C."/>
            <person name="Ezra D."/>
            <person name="Gonzalez J."/>
            <person name="Henrissat B."/>
            <person name="Kuo A."/>
            <person name="Liang C."/>
            <person name="Lipzen A."/>
            <person name="Lutzoni F."/>
            <person name="Magnuson J."/>
            <person name="Mondo S."/>
            <person name="Nolan M."/>
            <person name="Ohm R."/>
            <person name="Pangilinan J."/>
            <person name="Park H.-J."/>
            <person name="Ramirez L."/>
            <person name="Alfaro M."/>
            <person name="Sun H."/>
            <person name="Tritt A."/>
            <person name="Yoshinaga Y."/>
            <person name="Zwiers L.-H."/>
            <person name="Turgeon B."/>
            <person name="Goodwin S."/>
            <person name="Spatafora J."/>
            <person name="Crous P."/>
            <person name="Grigoriev I."/>
        </authorList>
    </citation>
    <scope>NUCLEOTIDE SEQUENCE</scope>
    <source>
        <strain evidence="2">ATCC 16933</strain>
    </source>
</reference>
<evidence type="ECO:0000256" key="1">
    <source>
        <dbReference type="SAM" id="MobiDB-lite"/>
    </source>
</evidence>
<keyword evidence="3" id="KW-1185">Reference proteome</keyword>
<dbReference type="AlphaFoldDB" id="A0A6A6NWR8"/>
<accession>A0A6A6NWR8</accession>
<feature type="compositionally biased region" description="Basic residues" evidence="1">
    <location>
        <begin position="29"/>
        <end position="44"/>
    </location>
</feature>
<feature type="compositionally biased region" description="Basic and acidic residues" evidence="1">
    <location>
        <begin position="139"/>
        <end position="180"/>
    </location>
</feature>
<dbReference type="PANTHER" id="PTHR41805:SF1">
    <property type="entry name" value="RRNA-PROCESSING PROTEIN FYV7"/>
    <property type="match status" value="1"/>
</dbReference>
<feature type="compositionally biased region" description="Basic and acidic residues" evidence="1">
    <location>
        <begin position="1"/>
        <end position="11"/>
    </location>
</feature>
<feature type="compositionally biased region" description="Basic and acidic residues" evidence="1">
    <location>
        <begin position="67"/>
        <end position="96"/>
    </location>
</feature>
<evidence type="ECO:0000313" key="3">
    <source>
        <dbReference type="Proteomes" id="UP000799766"/>
    </source>
</evidence>
<evidence type="ECO:0008006" key="4">
    <source>
        <dbReference type="Google" id="ProtNLM"/>
    </source>
</evidence>
<sequence length="217" mass="23993">MTAAKHPRDDAAPGDGGPPATRVPDAPRRAKKQKRAAAPRKRKGFSVGPAHLPDGPYRRKARKIKRGLVEKARAKRDYAKLKRRERDGRDGRRDQPAADADADAASAPPVHPSRRALLSPASRSSPAQGPRRGRAAPRRTADPFAAERARGAARRDEAEERRREREGAARERERRREERARARRAMAGARREGAKLGRESGVLLERVRRMVAEEGGG</sequence>
<organism evidence="2 3">
    <name type="scientific">Lineolata rhizophorae</name>
    <dbReference type="NCBI Taxonomy" id="578093"/>
    <lineage>
        <taxon>Eukaryota</taxon>
        <taxon>Fungi</taxon>
        <taxon>Dikarya</taxon>
        <taxon>Ascomycota</taxon>
        <taxon>Pezizomycotina</taxon>
        <taxon>Dothideomycetes</taxon>
        <taxon>Dothideomycetes incertae sedis</taxon>
        <taxon>Lineolatales</taxon>
        <taxon>Lineolataceae</taxon>
        <taxon>Lineolata</taxon>
    </lineage>
</organism>
<proteinExistence type="predicted"/>
<protein>
    <recommendedName>
        <fullName evidence="4">rRNA-processing protein FYV7</fullName>
    </recommendedName>
</protein>
<gene>
    <name evidence="2" type="ORF">BDY21DRAFT_372766</name>
</gene>
<name>A0A6A6NWR8_9PEZI</name>